<accession>A0A6B0RGM4</accession>
<evidence type="ECO:0000256" key="3">
    <source>
        <dbReference type="ARBA" id="ARBA00022737"/>
    </source>
</evidence>
<sequence>MLLAALVLPLPIFSVRCIDPPVLDSMKLKGVIKRHYYPGDRIDYECYRGYFYVWPYLLSATCEPNGSWSRIEEACLRKSCPDPQVKHGKVVAPNDTFEWESEAHISCDEGCDPSNGPDEYSLVGQNKLICIEPNKWSSDPPLCKVVKCQRPFLEHGIMVSGSRDKFSYQSVVVFECLQGFYLNGSNLVFCGGNDTWEPEMPTCIKGYPNPSDEIPSLEDFEDLGIILIINNLHYETLDFYIETSWFNHLCLFSGKKEEKDMKEKAKEVKEKEVRDMKEEEEREKEEKQRKEEKEKEEKKEKGRKEKEKERKEKEKEKKQKEKEMKEKKEKEKKQKEEKEMKGKKGVGAGPTTQQKKPTSPVVQKR</sequence>
<feature type="chain" id="PRO_5025492625" description="Sushi domain-containing protein" evidence="8">
    <location>
        <begin position="18"/>
        <end position="365"/>
    </location>
</feature>
<dbReference type="PROSITE" id="PS50923">
    <property type="entry name" value="SUSHI"/>
    <property type="match status" value="3"/>
</dbReference>
<evidence type="ECO:0000256" key="8">
    <source>
        <dbReference type="SAM" id="SignalP"/>
    </source>
</evidence>
<dbReference type="InterPro" id="IPR050350">
    <property type="entry name" value="Compl-Cell_Adhes-Reg"/>
</dbReference>
<dbReference type="SMART" id="SM00032">
    <property type="entry name" value="CCP"/>
    <property type="match status" value="3"/>
</dbReference>
<comment type="caution">
    <text evidence="10">The sequence shown here is derived from an EMBL/GenBank/DDBJ whole genome shotgun (WGS) entry which is preliminary data.</text>
</comment>
<proteinExistence type="predicted"/>
<feature type="domain" description="Sushi" evidence="9">
    <location>
        <begin position="78"/>
        <end position="145"/>
    </location>
</feature>
<keyword evidence="4 6" id="KW-1015">Disulfide bond</keyword>
<dbReference type="EMBL" id="VBQZ03000044">
    <property type="protein sequence ID" value="MXQ88121.1"/>
    <property type="molecule type" value="Genomic_DNA"/>
</dbReference>
<dbReference type="CDD" id="cd00033">
    <property type="entry name" value="CCP"/>
    <property type="match status" value="3"/>
</dbReference>
<keyword evidence="5" id="KW-0325">Glycoprotein</keyword>
<feature type="compositionally biased region" description="Polar residues" evidence="7">
    <location>
        <begin position="350"/>
        <end position="365"/>
    </location>
</feature>
<keyword evidence="11" id="KW-1185">Reference proteome</keyword>
<evidence type="ECO:0000256" key="6">
    <source>
        <dbReference type="PROSITE-ProRule" id="PRU00302"/>
    </source>
</evidence>
<dbReference type="SUPFAM" id="SSF57535">
    <property type="entry name" value="Complement control module/SCR domain"/>
    <property type="match status" value="3"/>
</dbReference>
<feature type="region of interest" description="Disordered" evidence="7">
    <location>
        <begin position="261"/>
        <end position="365"/>
    </location>
</feature>
<dbReference type="InterPro" id="IPR035976">
    <property type="entry name" value="Sushi/SCR/CCP_sf"/>
</dbReference>
<gene>
    <name evidence="10" type="ORF">E5288_WYG017141</name>
</gene>
<protein>
    <recommendedName>
        <fullName evidence="9">Sushi domain-containing protein</fullName>
    </recommendedName>
</protein>
<dbReference type="Gene3D" id="2.10.70.10">
    <property type="entry name" value="Complement Module, domain 1"/>
    <property type="match status" value="3"/>
</dbReference>
<dbReference type="FunFam" id="2.10.70.10:FF:000014">
    <property type="entry name" value="Membrane cofactor protein"/>
    <property type="match status" value="1"/>
</dbReference>
<feature type="signal peptide" evidence="8">
    <location>
        <begin position="1"/>
        <end position="17"/>
    </location>
</feature>
<comment type="caution">
    <text evidence="6">Lacks conserved residue(s) required for the propagation of feature annotation.</text>
</comment>
<dbReference type="InterPro" id="IPR000436">
    <property type="entry name" value="Sushi_SCR_CCP_dom"/>
</dbReference>
<feature type="disulfide bond" evidence="6">
    <location>
        <begin position="176"/>
        <end position="203"/>
    </location>
</feature>
<evidence type="ECO:0000313" key="10">
    <source>
        <dbReference type="EMBL" id="MXQ88121.1"/>
    </source>
</evidence>
<feature type="domain" description="Sushi" evidence="9">
    <location>
        <begin position="15"/>
        <end position="77"/>
    </location>
</feature>
<evidence type="ECO:0000313" key="11">
    <source>
        <dbReference type="Proteomes" id="UP000322234"/>
    </source>
</evidence>
<dbReference type="PANTHER" id="PTHR19325:SF468">
    <property type="entry name" value="MEMBRANE COFACTOR PROTEIN"/>
    <property type="match status" value="1"/>
</dbReference>
<feature type="domain" description="Sushi" evidence="9">
    <location>
        <begin position="146"/>
        <end position="205"/>
    </location>
</feature>
<keyword evidence="3" id="KW-0677">Repeat</keyword>
<dbReference type="AlphaFoldDB" id="A0A6B0RGM4"/>
<evidence type="ECO:0000256" key="2">
    <source>
        <dbReference type="ARBA" id="ARBA00022729"/>
    </source>
</evidence>
<dbReference type="Proteomes" id="UP000322234">
    <property type="component" value="Unassembled WGS sequence"/>
</dbReference>
<evidence type="ECO:0000256" key="4">
    <source>
        <dbReference type="ARBA" id="ARBA00023157"/>
    </source>
</evidence>
<organism evidence="10 11">
    <name type="scientific">Bos mutus</name>
    <name type="common">wild yak</name>
    <dbReference type="NCBI Taxonomy" id="72004"/>
    <lineage>
        <taxon>Eukaryota</taxon>
        <taxon>Metazoa</taxon>
        <taxon>Chordata</taxon>
        <taxon>Craniata</taxon>
        <taxon>Vertebrata</taxon>
        <taxon>Euteleostomi</taxon>
        <taxon>Mammalia</taxon>
        <taxon>Eutheria</taxon>
        <taxon>Laurasiatheria</taxon>
        <taxon>Artiodactyla</taxon>
        <taxon>Ruminantia</taxon>
        <taxon>Pecora</taxon>
        <taxon>Bovidae</taxon>
        <taxon>Bovinae</taxon>
        <taxon>Bos</taxon>
    </lineage>
</organism>
<keyword evidence="1 6" id="KW-0768">Sushi</keyword>
<evidence type="ECO:0000256" key="1">
    <source>
        <dbReference type="ARBA" id="ARBA00022659"/>
    </source>
</evidence>
<feature type="compositionally biased region" description="Basic and acidic residues" evidence="7">
    <location>
        <begin position="261"/>
        <end position="342"/>
    </location>
</feature>
<dbReference type="Pfam" id="PF00084">
    <property type="entry name" value="Sushi"/>
    <property type="match status" value="3"/>
</dbReference>
<evidence type="ECO:0000256" key="7">
    <source>
        <dbReference type="SAM" id="MobiDB-lite"/>
    </source>
</evidence>
<evidence type="ECO:0000259" key="9">
    <source>
        <dbReference type="PROSITE" id="PS50923"/>
    </source>
</evidence>
<dbReference type="PANTHER" id="PTHR19325">
    <property type="entry name" value="COMPLEMENT COMPONENT-RELATED SUSHI DOMAIN-CONTAINING"/>
    <property type="match status" value="1"/>
</dbReference>
<keyword evidence="2 8" id="KW-0732">Signal</keyword>
<evidence type="ECO:0000256" key="5">
    <source>
        <dbReference type="ARBA" id="ARBA00023180"/>
    </source>
</evidence>
<reference evidence="10" key="1">
    <citation type="submission" date="2019-10" db="EMBL/GenBank/DDBJ databases">
        <title>The sequence and de novo assembly of the wild yak genome.</title>
        <authorList>
            <person name="Liu Y."/>
        </authorList>
    </citation>
    <scope>NUCLEOTIDE SEQUENCE [LARGE SCALE GENOMIC DNA]</scope>
    <source>
        <strain evidence="10">WY2019</strain>
    </source>
</reference>
<name>A0A6B0RGM4_9CETA</name>